<feature type="non-terminal residue" evidence="1">
    <location>
        <position position="1"/>
    </location>
</feature>
<gene>
    <name evidence="1" type="ORF">COV55_04815</name>
</gene>
<sequence>SAIKGEPLSKLSSMHEVHAVQIGKWKKLIEDEAPGLFADKRKKENYSKDRIIEELYKTIGQRDIELSWLK</sequence>
<feature type="non-terminal residue" evidence="1">
    <location>
        <position position="70"/>
    </location>
</feature>
<proteinExistence type="predicted"/>
<name>A0A2H0NB66_9BACT</name>
<reference evidence="1 2" key="1">
    <citation type="submission" date="2017-09" db="EMBL/GenBank/DDBJ databases">
        <title>Depth-based differentiation of microbial function through sediment-hosted aquifers and enrichment of novel symbionts in the deep terrestrial subsurface.</title>
        <authorList>
            <person name="Probst A.J."/>
            <person name="Ladd B."/>
            <person name="Jarett J.K."/>
            <person name="Geller-Mcgrath D.E."/>
            <person name="Sieber C.M."/>
            <person name="Emerson J.B."/>
            <person name="Anantharaman K."/>
            <person name="Thomas B.C."/>
            <person name="Malmstrom R."/>
            <person name="Stieglmeier M."/>
            <person name="Klingl A."/>
            <person name="Woyke T."/>
            <person name="Ryan C.M."/>
            <person name="Banfield J.F."/>
        </authorList>
    </citation>
    <scope>NUCLEOTIDE SEQUENCE [LARGE SCALE GENOMIC DNA]</scope>
    <source>
        <strain evidence="1">CG11_big_fil_rev_8_21_14_0_20_36_20</strain>
    </source>
</reference>
<protein>
    <recommendedName>
        <fullName evidence="3">IS3 family transposase</fullName>
    </recommendedName>
</protein>
<organism evidence="1 2">
    <name type="scientific">Candidatus Komeilibacteria bacterium CG11_big_fil_rev_8_21_14_0_20_36_20</name>
    <dbReference type="NCBI Taxonomy" id="1974477"/>
    <lineage>
        <taxon>Bacteria</taxon>
        <taxon>Candidatus Komeiliibacteriota</taxon>
    </lineage>
</organism>
<evidence type="ECO:0000313" key="1">
    <source>
        <dbReference type="EMBL" id="PIR06131.1"/>
    </source>
</evidence>
<evidence type="ECO:0008006" key="3">
    <source>
        <dbReference type="Google" id="ProtNLM"/>
    </source>
</evidence>
<dbReference type="AlphaFoldDB" id="A0A2H0NB66"/>
<accession>A0A2H0NB66</accession>
<dbReference type="EMBL" id="PCWQ01000021">
    <property type="protein sequence ID" value="PIR06131.1"/>
    <property type="molecule type" value="Genomic_DNA"/>
</dbReference>
<evidence type="ECO:0000313" key="2">
    <source>
        <dbReference type="Proteomes" id="UP000230564"/>
    </source>
</evidence>
<comment type="caution">
    <text evidence="1">The sequence shown here is derived from an EMBL/GenBank/DDBJ whole genome shotgun (WGS) entry which is preliminary data.</text>
</comment>
<dbReference type="Proteomes" id="UP000230564">
    <property type="component" value="Unassembled WGS sequence"/>
</dbReference>